<reference evidence="16 17" key="3">
    <citation type="submission" date="2025-05" db="UniProtKB">
        <authorList>
            <consortium name="RefSeq"/>
        </authorList>
    </citation>
    <scope>IDENTIFICATION</scope>
    <source>
        <tissue evidence="16 17">Leaf</tissue>
    </source>
</reference>
<dbReference type="Pfam" id="PF12047">
    <property type="entry name" value="DNMT1-RFD"/>
    <property type="match status" value="2"/>
</dbReference>
<evidence type="ECO:0000256" key="7">
    <source>
        <dbReference type="ARBA" id="ARBA00023125"/>
    </source>
</evidence>
<dbReference type="PRINTS" id="PR00105">
    <property type="entry name" value="C5METTRFRASE"/>
</dbReference>
<keyword evidence="4 9" id="KW-0949">S-adenosyl-L-methionine</keyword>
<dbReference type="RefSeq" id="XP_019085278.1">
    <property type="nucleotide sequence ID" value="XM_019229733.1"/>
</dbReference>
<dbReference type="Pfam" id="PF01426">
    <property type="entry name" value="BAH"/>
    <property type="match status" value="2"/>
</dbReference>
<dbReference type="InterPro" id="IPR029063">
    <property type="entry name" value="SAM-dependent_MTases_sf"/>
</dbReference>
<dbReference type="InterPro" id="IPR001025">
    <property type="entry name" value="BAH_dom"/>
</dbReference>
<dbReference type="SMART" id="SM00439">
    <property type="entry name" value="BAH"/>
    <property type="match status" value="2"/>
</dbReference>
<dbReference type="Pfam" id="PF00145">
    <property type="entry name" value="DNA_methylase"/>
    <property type="match status" value="2"/>
</dbReference>
<comment type="catalytic activity">
    <reaction evidence="9 12">
        <text>a 2'-deoxycytidine in DNA + S-adenosyl-L-methionine = a 5-methyl-2'-deoxycytidine in DNA + S-adenosyl-L-homocysteine + H(+)</text>
        <dbReference type="Rhea" id="RHEA:13681"/>
        <dbReference type="Rhea" id="RHEA-COMP:11369"/>
        <dbReference type="Rhea" id="RHEA-COMP:11370"/>
        <dbReference type="ChEBI" id="CHEBI:15378"/>
        <dbReference type="ChEBI" id="CHEBI:57856"/>
        <dbReference type="ChEBI" id="CHEBI:59789"/>
        <dbReference type="ChEBI" id="CHEBI:85452"/>
        <dbReference type="ChEBI" id="CHEBI:85454"/>
        <dbReference type="EC" id="2.1.1.37"/>
    </reaction>
</comment>
<sequence length="1505" mass="170132">METKAGKQNKRSVAESDDVSGTRRPKRAAACTNFKEKPIRISEKSAAVEAKKHQIVDEEVVGIQLTTSMERNHDQPRPNRRLTEFSFHDSNGVPQPLEMLEVDDVFVGGIILPLDNDKEKEKGARCQSFGRVENWNISGYEDGSPVIWISTELADYECRKPATSYKKMYDYFFEKACACVAVYKHLSKNPDTSLDDLLAAVVRSMSGSKFFSSNGAIHDFVMSQGEFIYNQLAGLDETSKKHETSFVANPILVSLRDESSRVHKALSNVALWIDESKASTSGVVDKEMKCAKLLQDEEYRKFLQQPRSKSTSTSASKFYVKINEDEIANDYPLPAYYNSTTEEADELLLSDPGYEVDTSDLPCRTLHNWALYNSESRLISLELLPMKPCADIDVTIFGSGVVTDDDGNGFSLDDSESSTSTQSHDPDGMNIFLSQIKEWMVEFGSEMIFITLRTDMAWYRLGKPSEQYAPWFEPVMKTARIGRSILALLKNETRVAKLSYADVIKRLCDMEKDDKAYISDKPLDVERYVGVHAQIILQLLTEYPDKDIRRCAFVHGLASKLQDRHHTKWVIKKEKVLQNGKNKNPRAQRSSKMKPMQATTTRLINRIWGEFYSMYSPEVLPEEIGEEEKPEELEEEEEDENEEDDAEETLPEAVGVQKSPSPKKIRSSSEQMEVKWDGEILGNTSAGEPLYGKALVGGQMVVVGDAIILEVGDQDETPAIYFVEYMFESVDHCKMLHGKLLQRGSNTVLGNAANERELFLTNECLMVQLNDIKGTVGFEIRSRSWGHQYRKENTIADRLDRERAEERKQKGVSTDYYCKSLYSPEKGGFFSLPRGDMGLGSGFCSSCKIREDEEEKSKTKLNASKTSFCSNGIEYFVEDFIYIIPSYITKDGLEKDSKRKSFIRYGRNIGLSAYVVCQLLDIIVISEPKKASKASFEVKVARFYRPEDISAEKAYTSDIQEIYYSHDTYVLPPMAIKGKCEVRKKNDMPLCSEHPILDHIFFCELFYDSSNGSLGKLPSNRKLKFSTSKDDKLLREKKRKRVEGEASSGVIVKPDEVPKEMRLATLDIFAGCGGLSYGLEKAGVSHKKWAIEYEEPAGQAFKQNHPESTVFVDNCNVILRAIMEKCGDVDDCISTVEATELAAKLDEYQKSTLPVPGQVDFINGGPPCQGFSHMNRFSDSTWSKVQCEMILAFLSFADYFRPKYFLLENVKGFVSYNEGRTFQLTLASLLEMGYQVRFGILEAGAYGISQPRKRAFIWAAAPEEVLPQWPEPMHVFNNPGLKIPLSRGLHYAAVETTKFGAPFRSITVRDTIGDLPPVKNGESNIVKEYEGADPVSWFQKKMRGNMIVLTDHICKEMSELNLIRCKKIPKRPGADWHDLPDENVKLSNGLMEKLIPSCLLNKAKYHNGYKGLYGRLDWQGNLPISITDPQPMGMVGMCFHPEQDRIITVRECARSQGFPDSYEFSGKIKHKHRQIGNAVPPPLAFALGRKLKEALYLKRSLQHQS</sequence>
<evidence type="ECO:0000313" key="16">
    <source>
        <dbReference type="RefSeq" id="XP_010429429.1"/>
    </source>
</evidence>
<feature type="compositionally biased region" description="Basic residues" evidence="13">
    <location>
        <begin position="583"/>
        <end position="592"/>
    </location>
</feature>
<evidence type="ECO:0000256" key="12">
    <source>
        <dbReference type="RuleBase" id="RU000417"/>
    </source>
</evidence>
<dbReference type="InterPro" id="IPR001525">
    <property type="entry name" value="C5_MeTfrase"/>
</dbReference>
<dbReference type="PROSITE" id="PS51679">
    <property type="entry name" value="SAM_MT_C5"/>
    <property type="match status" value="1"/>
</dbReference>
<evidence type="ECO:0000313" key="15">
    <source>
        <dbReference type="Proteomes" id="UP000694864"/>
    </source>
</evidence>
<evidence type="ECO:0000256" key="11">
    <source>
        <dbReference type="RuleBase" id="RU000416"/>
    </source>
</evidence>
<dbReference type="EC" id="2.1.1.37" evidence="9"/>
<feature type="active site" evidence="10">
    <location>
        <position position="1168"/>
    </location>
</feature>
<keyword evidence="7 9" id="KW-0238">DNA-binding</keyword>
<evidence type="ECO:0000256" key="13">
    <source>
        <dbReference type="SAM" id="MobiDB-lite"/>
    </source>
</evidence>
<feature type="domain" description="BAH" evidence="14">
    <location>
        <begin position="901"/>
        <end position="1018"/>
    </location>
</feature>
<comment type="similarity">
    <text evidence="9 10 11">Belongs to the class I-like SAM-binding methyltransferase superfamily. C5-methyltransferase family.</text>
</comment>
<feature type="region of interest" description="Disordered" evidence="13">
    <location>
        <begin position="578"/>
        <end position="597"/>
    </location>
</feature>
<dbReference type="PROSITE" id="PS00095">
    <property type="entry name" value="C5_MTASE_2"/>
    <property type="match status" value="1"/>
</dbReference>
<dbReference type="CDD" id="cd04708">
    <property type="entry name" value="BAH_plantDCM_II"/>
    <property type="match status" value="1"/>
</dbReference>
<reference evidence="15" key="2">
    <citation type="journal article" date="2014" name="Nat. Commun.">
        <title>The emerging biofuel crop Camelina sativa retains a highly undifferentiated hexaploid genome structure.</title>
        <authorList>
            <person name="Kagale S."/>
            <person name="Koh C."/>
            <person name="Nixon J."/>
            <person name="Bollina V."/>
            <person name="Clarke W.E."/>
            <person name="Tuteja R."/>
            <person name="Spillane C."/>
            <person name="Robinson S.J."/>
            <person name="Links M.G."/>
            <person name="Clarke C."/>
            <person name="Higgins E.E."/>
            <person name="Huebert T."/>
            <person name="Sharpe A.G."/>
            <person name="Parkin I.A."/>
        </authorList>
    </citation>
    <scope>NUCLEOTIDE SEQUENCE [LARGE SCALE GENOMIC DNA]</scope>
    <source>
        <strain evidence="15">r\DH55</strain>
    </source>
</reference>
<keyword evidence="8 9" id="KW-0539">Nucleus</keyword>
<evidence type="ECO:0000256" key="8">
    <source>
        <dbReference type="ARBA" id="ARBA00023242"/>
    </source>
</evidence>
<keyword evidence="5" id="KW-0677">Repeat</keyword>
<dbReference type="Gene3D" id="2.30.30.490">
    <property type="match status" value="2"/>
</dbReference>
<evidence type="ECO:0000256" key="6">
    <source>
        <dbReference type="ARBA" id="ARBA00022853"/>
    </source>
</evidence>
<accession>A0ABM0TPR4</accession>
<reference evidence="15" key="1">
    <citation type="journal article" date="1997" name="Nucleic Acids Res.">
        <title>tRNAscan-SE: a program for improved detection of transfer RNA genes in genomic sequence.</title>
        <authorList>
            <person name="Lowe T.M."/>
            <person name="Eddy S.R."/>
        </authorList>
    </citation>
    <scope>NUCLEOTIDE SEQUENCE [LARGE SCALE GENOMIC DNA]</scope>
    <source>
        <strain evidence="15">r\DH55</strain>
    </source>
</reference>
<feature type="region of interest" description="Disordered" evidence="13">
    <location>
        <begin position="1"/>
        <end position="31"/>
    </location>
</feature>
<dbReference type="PROSITE" id="PS00094">
    <property type="entry name" value="C5_MTASE_1"/>
    <property type="match status" value="1"/>
</dbReference>
<evidence type="ECO:0000256" key="9">
    <source>
        <dbReference type="PIRNR" id="PIRNR037404"/>
    </source>
</evidence>
<organism evidence="15 16">
    <name type="scientific">Camelina sativa</name>
    <name type="common">False flax</name>
    <name type="synonym">Myagrum sativum</name>
    <dbReference type="NCBI Taxonomy" id="90675"/>
    <lineage>
        <taxon>Eukaryota</taxon>
        <taxon>Viridiplantae</taxon>
        <taxon>Streptophyta</taxon>
        <taxon>Embryophyta</taxon>
        <taxon>Tracheophyta</taxon>
        <taxon>Spermatophyta</taxon>
        <taxon>Magnoliopsida</taxon>
        <taxon>eudicotyledons</taxon>
        <taxon>Gunneridae</taxon>
        <taxon>Pentapetalae</taxon>
        <taxon>rosids</taxon>
        <taxon>malvids</taxon>
        <taxon>Brassicales</taxon>
        <taxon>Brassicaceae</taxon>
        <taxon>Camelineae</taxon>
        <taxon>Camelina</taxon>
    </lineage>
</organism>
<evidence type="ECO:0000256" key="10">
    <source>
        <dbReference type="PROSITE-ProRule" id="PRU01016"/>
    </source>
</evidence>
<dbReference type="Gene3D" id="3.40.50.150">
    <property type="entry name" value="Vaccinia Virus protein VP39"/>
    <property type="match status" value="1"/>
</dbReference>
<dbReference type="InterPro" id="IPR018117">
    <property type="entry name" value="C5_DNA_meth_AS"/>
</dbReference>
<comment type="subcellular location">
    <subcellularLocation>
        <location evidence="1 9">Nucleus</location>
    </subcellularLocation>
</comment>
<dbReference type="InterPro" id="IPR043151">
    <property type="entry name" value="BAH_sf"/>
</dbReference>
<dbReference type="InterPro" id="IPR050390">
    <property type="entry name" value="C5-Methyltransferase"/>
</dbReference>
<keyword evidence="2 9" id="KW-0489">Methyltransferase</keyword>
<protein>
    <recommendedName>
        <fullName evidence="9">DNA (cytosine-5)-methyltransferase</fullName>
        <ecNumber evidence="9">2.1.1.37</ecNumber>
    </recommendedName>
</protein>
<evidence type="ECO:0000256" key="4">
    <source>
        <dbReference type="ARBA" id="ARBA00022691"/>
    </source>
</evidence>
<evidence type="ECO:0000256" key="1">
    <source>
        <dbReference type="ARBA" id="ARBA00004123"/>
    </source>
</evidence>
<evidence type="ECO:0000259" key="14">
    <source>
        <dbReference type="PROSITE" id="PS51038"/>
    </source>
</evidence>
<feature type="region of interest" description="Disordered" evidence="13">
    <location>
        <begin position="622"/>
        <end position="671"/>
    </location>
</feature>
<dbReference type="SUPFAM" id="SSF53335">
    <property type="entry name" value="S-adenosyl-L-methionine-dependent methyltransferases"/>
    <property type="match status" value="1"/>
</dbReference>
<evidence type="ECO:0000256" key="5">
    <source>
        <dbReference type="ARBA" id="ARBA00022737"/>
    </source>
</evidence>
<evidence type="ECO:0000256" key="3">
    <source>
        <dbReference type="ARBA" id="ARBA00022679"/>
    </source>
</evidence>
<feature type="domain" description="BAH" evidence="14">
    <location>
        <begin position="699"/>
        <end position="833"/>
    </location>
</feature>
<dbReference type="GeneID" id="104713898"/>
<dbReference type="PANTHER" id="PTHR10629">
    <property type="entry name" value="CYTOSINE-SPECIFIC METHYLTRANSFERASE"/>
    <property type="match status" value="1"/>
</dbReference>
<dbReference type="Gene3D" id="3.90.120.10">
    <property type="entry name" value="DNA Methylase, subunit A, domain 2"/>
    <property type="match status" value="2"/>
</dbReference>
<proteinExistence type="inferred from homology"/>
<dbReference type="NCBIfam" id="TIGR00675">
    <property type="entry name" value="dcm"/>
    <property type="match status" value="1"/>
</dbReference>
<gene>
    <name evidence="16 17" type="primary">LOC104713898</name>
</gene>
<feature type="compositionally biased region" description="Acidic residues" evidence="13">
    <location>
        <begin position="622"/>
        <end position="650"/>
    </location>
</feature>
<dbReference type="PIRSF" id="PIRSF037404">
    <property type="entry name" value="DNMT1"/>
    <property type="match status" value="1"/>
</dbReference>
<dbReference type="InterPro" id="IPR022702">
    <property type="entry name" value="Cytosine_MeTrfase1_RFD"/>
</dbReference>
<keyword evidence="15" id="KW-1185">Reference proteome</keyword>
<evidence type="ECO:0000313" key="17">
    <source>
        <dbReference type="RefSeq" id="XP_019085278.1"/>
    </source>
</evidence>
<dbReference type="InterPro" id="IPR031303">
    <property type="entry name" value="C5_meth_CS"/>
</dbReference>
<dbReference type="PROSITE" id="PS51038">
    <property type="entry name" value="BAH"/>
    <property type="match status" value="2"/>
</dbReference>
<keyword evidence="3 9" id="KW-0808">Transferase</keyword>
<name>A0ABM0TPR4_CAMSA</name>
<dbReference type="Proteomes" id="UP000694864">
    <property type="component" value="Chromosome 9"/>
</dbReference>
<evidence type="ECO:0000256" key="2">
    <source>
        <dbReference type="ARBA" id="ARBA00022603"/>
    </source>
</evidence>
<dbReference type="PANTHER" id="PTHR10629:SF52">
    <property type="entry name" value="DNA (CYTOSINE-5)-METHYLTRANSFERASE 1"/>
    <property type="match status" value="1"/>
</dbReference>
<dbReference type="RefSeq" id="XP_010429429.1">
    <property type="nucleotide sequence ID" value="XM_010431127.2"/>
</dbReference>
<keyword evidence="6" id="KW-0156">Chromatin regulator</keyword>